<dbReference type="PANTHER" id="PTHR15502:SF7">
    <property type="entry name" value="CALCINEURIN-BINDING PROTEIN CABIN-1"/>
    <property type="match status" value="1"/>
</dbReference>
<gene>
    <name evidence="5" type="ORF">CTRG_05585</name>
</gene>
<dbReference type="InterPro" id="IPR033053">
    <property type="entry name" value="Hir3/CABIN1"/>
</dbReference>
<dbReference type="PANTHER" id="PTHR15502">
    <property type="entry name" value="CALCINEURIN-BINDING PROTEIN CABIN 1-RELATED"/>
    <property type="match status" value="1"/>
</dbReference>
<dbReference type="EMBL" id="GG692403">
    <property type="protein sequence ID" value="EER30589.1"/>
    <property type="molecule type" value="Genomic_DNA"/>
</dbReference>
<comment type="similarity">
    <text evidence="2">Belongs to the HIR3 family.</text>
</comment>
<protein>
    <recommendedName>
        <fullName evidence="7">Histone transcription regulator 3 homolog</fullName>
    </recommendedName>
</protein>
<dbReference type="OrthoDB" id="77564at2759"/>
<feature type="region of interest" description="Disordered" evidence="4">
    <location>
        <begin position="1478"/>
        <end position="1501"/>
    </location>
</feature>
<dbReference type="GO" id="GO:0000417">
    <property type="term" value="C:HIR complex"/>
    <property type="evidence" value="ECO:0007669"/>
    <property type="project" value="TreeGrafter"/>
</dbReference>
<dbReference type="GO" id="GO:0005634">
    <property type="term" value="C:nucleus"/>
    <property type="evidence" value="ECO:0007669"/>
    <property type="project" value="UniProtKB-SubCell"/>
</dbReference>
<evidence type="ECO:0000256" key="4">
    <source>
        <dbReference type="SAM" id="MobiDB-lite"/>
    </source>
</evidence>
<reference evidence="5 6" key="1">
    <citation type="journal article" date="2009" name="Nature">
        <title>Evolution of pathogenicity and sexual reproduction in eight Candida genomes.</title>
        <authorList>
            <person name="Butler G."/>
            <person name="Rasmussen M.D."/>
            <person name="Lin M.F."/>
            <person name="Santos M.A."/>
            <person name="Sakthikumar S."/>
            <person name="Munro C.A."/>
            <person name="Rheinbay E."/>
            <person name="Grabherr M."/>
            <person name="Forche A."/>
            <person name="Reedy J.L."/>
            <person name="Agrafioti I."/>
            <person name="Arnaud M.B."/>
            <person name="Bates S."/>
            <person name="Brown A.J."/>
            <person name="Brunke S."/>
            <person name="Costanzo M.C."/>
            <person name="Fitzpatrick D.A."/>
            <person name="de Groot P.W."/>
            <person name="Harris D."/>
            <person name="Hoyer L.L."/>
            <person name="Hube B."/>
            <person name="Klis F.M."/>
            <person name="Kodira C."/>
            <person name="Lennard N."/>
            <person name="Logue M.E."/>
            <person name="Martin R."/>
            <person name="Neiman A.M."/>
            <person name="Nikolaou E."/>
            <person name="Quail M.A."/>
            <person name="Quinn J."/>
            <person name="Santos M.C."/>
            <person name="Schmitzberger F.F."/>
            <person name="Sherlock G."/>
            <person name="Shah P."/>
            <person name="Silverstein K.A."/>
            <person name="Skrzypek M.S."/>
            <person name="Soll D."/>
            <person name="Staggs R."/>
            <person name="Stansfield I."/>
            <person name="Stumpf M.P."/>
            <person name="Sudbery P.E."/>
            <person name="Srikantha T."/>
            <person name="Zeng Q."/>
            <person name="Berman J."/>
            <person name="Berriman M."/>
            <person name="Heitman J."/>
            <person name="Gow N.A."/>
            <person name="Lorenz M.C."/>
            <person name="Birren B.W."/>
            <person name="Kellis M."/>
            <person name="Cuomo C.A."/>
        </authorList>
    </citation>
    <scope>NUCLEOTIDE SEQUENCE [LARGE SCALE GENOMIC DNA]</scope>
    <source>
        <strain evidence="6">ATCC MYA-3404 / T1</strain>
    </source>
</reference>
<dbReference type="KEGG" id="ctp:CTRG_05585"/>
<sequence>MLKHNSHDTTESKMKDLFYPLLDDFCIALLYNEADEKLLATLYDIFIYIGSDRLARYTLEYILSSQKESDDLSGLLPPDKNAITRHHQFLQKLQIGQSSQKNLEYLSFLEPIRLDIESQQEKLNKTFVTTITVSTRNWTDLIDAVNHHLKEKQDENKIEDVHRPKIKSIEPYILSEEPIDKIIFQFEKKENSQPAPVEPEVNEQSQTGTTATVTTVSTTTITEEKKTEEESRIYRSSKRLSKNDSETPPTELEKSHFGLMDTFRTKISEYIPGPDLIDVTSVYLSKEEINKKYIKDFLHILANWNDHYSSALLSFDNAKSEDDNLKLLDLLSGYGSNDETKDRNVPLLGEIDIDLSGLNYVEFKTCLIEHLLTKITTTKWDDKLYSKFSEWIIQFEGYLYRTVGIQSAVGILEVLIDASINLELHIKDSVQGKFNKAHVNGLCQDLLRLNDKIKRWVSYIEDLPSEDKDIESRFKWCQIIKEKSETESWNENVSLKFKLEKLACTVTGKIVFPNYNNFIELSEASIGNQLTMISVLSIFWKIFNSTTKDDDNDAIGLLESILMDQDQEENLAIQSIKKFLKQSSIDMRLNLWNILLSFYLSGNLNEKIAIGFQECVSFLNRYLENDYNELDEETRLLTLSRILGFYGISMSMVIKQIKSNNWKLSKPINVKDLKLFLELGLLHETNEEASLITSLANSVKPRSLKSYCHLTNMLLKSIVMVLACIEKQNSEILHSAIQLFHTHLGMIGICDDEDGAFLEISQEYLKHLPDSEKDISQIIKCKYHYSISMDGFTPIDHDTERLEELNRKDCQELAHFVFPLCFSKGTTINNVPKHDIKLLVDEMYEVVGEPSFETNEVLSRNMTSFRYFLDNTRITKNFLKESFYGLVDLDLERNEQDVVAESLYYIEGLLIFSASKARKKNSQGRGVELEKAISLFEYDIIHGSNRFESWFLLGQAYGFLVEDDLIWTSDKLTAPERKLITANLQRKSLICYLMAINRSTDESVRDLVKPVIRELMSSFGKEMYSAIQKPMNMHALKVQSHPRFVQRNNGALFESVSTVPTAPKDVCMKLIQQSLHLALKPKSRDWSDYYYLAKVQRKLQKPAVLVMDTMAQACHHAYTYKYADNFVEPHYSLVSLAYKYVKNDMLTATAATEYLKNDPVVKLDAGDEKDFRQLVIKALEKVISYDRKNWQHKAKYRLARIMKDELDSVKQATEIMSHFISIKATNKALVSIWKPESERPGKHFVYTYEYIYFFVELLKEADDLENLLLMLPKLRRSNSVMINLSSAWELLCSSICRVIREAFGMPDSFGFTENLINTLSYSVFSANVKSMSDTMKQKGLPEDLKPHFCFLYAVNDMKKANNGYGPTSFIDDTLVTLYFLIYLYYCKDMSTPTIVDSPSAKKKIAKRDIFPLTNDVLKLFKSELDTLVKSEIFNEYVANGKKKVETERKLKLEKQEQAEQKEPETSVSNAPEIIVIDDDCSSQEQDQRAKRELETSGEKVETKKVKTDAIIYEVID</sequence>
<dbReference type="HOGENOM" id="CLU_001316_0_0_1"/>
<keyword evidence="3" id="KW-0539">Nucleus</keyword>
<dbReference type="VEuPathDB" id="FungiDB:CTRG_05585"/>
<dbReference type="STRING" id="294747.C5MHP2"/>
<feature type="compositionally biased region" description="Basic and acidic residues" evidence="4">
    <location>
        <begin position="241"/>
        <end position="253"/>
    </location>
</feature>
<accession>C5MHP2</accession>
<evidence type="ECO:0000256" key="3">
    <source>
        <dbReference type="ARBA" id="ARBA00023242"/>
    </source>
</evidence>
<evidence type="ECO:0000313" key="5">
    <source>
        <dbReference type="EMBL" id="EER30589.1"/>
    </source>
</evidence>
<feature type="compositionally biased region" description="Basic and acidic residues" evidence="4">
    <location>
        <begin position="222"/>
        <end position="233"/>
    </location>
</feature>
<organism evidence="5 6">
    <name type="scientific">Candida tropicalis (strain ATCC MYA-3404 / T1)</name>
    <name type="common">Yeast</name>
    <dbReference type="NCBI Taxonomy" id="294747"/>
    <lineage>
        <taxon>Eukaryota</taxon>
        <taxon>Fungi</taxon>
        <taxon>Dikarya</taxon>
        <taxon>Ascomycota</taxon>
        <taxon>Saccharomycotina</taxon>
        <taxon>Pichiomycetes</taxon>
        <taxon>Debaryomycetaceae</taxon>
        <taxon>Candida/Lodderomyces clade</taxon>
        <taxon>Candida</taxon>
    </lineage>
</organism>
<keyword evidence="6" id="KW-1185">Reference proteome</keyword>
<evidence type="ECO:0008006" key="7">
    <source>
        <dbReference type="Google" id="ProtNLM"/>
    </source>
</evidence>
<feature type="compositionally biased region" description="Basic and acidic residues" evidence="4">
    <location>
        <begin position="1485"/>
        <end position="1501"/>
    </location>
</feature>
<name>C5MHP2_CANTT</name>
<dbReference type="GeneID" id="8300716"/>
<feature type="compositionally biased region" description="Basic and acidic residues" evidence="4">
    <location>
        <begin position="1454"/>
        <end position="1464"/>
    </location>
</feature>
<evidence type="ECO:0000256" key="2">
    <source>
        <dbReference type="ARBA" id="ARBA00007335"/>
    </source>
</evidence>
<dbReference type="GO" id="GO:0006325">
    <property type="term" value="P:chromatin organization"/>
    <property type="evidence" value="ECO:0007669"/>
    <property type="project" value="InterPro"/>
</dbReference>
<feature type="compositionally biased region" description="Low complexity" evidence="4">
    <location>
        <begin position="203"/>
        <end position="221"/>
    </location>
</feature>
<dbReference type="eggNOG" id="ENOG502QQX4">
    <property type="taxonomic scope" value="Eukaryota"/>
</dbReference>
<dbReference type="RefSeq" id="XP_002551287.1">
    <property type="nucleotide sequence ID" value="XM_002551241.1"/>
</dbReference>
<dbReference type="GO" id="GO:0031491">
    <property type="term" value="F:nucleosome binding"/>
    <property type="evidence" value="ECO:0007669"/>
    <property type="project" value="TreeGrafter"/>
</dbReference>
<feature type="region of interest" description="Disordered" evidence="4">
    <location>
        <begin position="190"/>
        <end position="253"/>
    </location>
</feature>
<evidence type="ECO:0000313" key="6">
    <source>
        <dbReference type="Proteomes" id="UP000002037"/>
    </source>
</evidence>
<comment type="subcellular location">
    <subcellularLocation>
        <location evidence="1">Nucleus</location>
    </subcellularLocation>
</comment>
<evidence type="ECO:0000256" key="1">
    <source>
        <dbReference type="ARBA" id="ARBA00004123"/>
    </source>
</evidence>
<feature type="region of interest" description="Disordered" evidence="4">
    <location>
        <begin position="1454"/>
        <end position="1473"/>
    </location>
</feature>
<dbReference type="Proteomes" id="UP000002037">
    <property type="component" value="Unassembled WGS sequence"/>
</dbReference>
<proteinExistence type="inferred from homology"/>